<dbReference type="SUPFAM" id="SSF82708">
    <property type="entry name" value="R3H domain"/>
    <property type="match status" value="1"/>
</dbReference>
<reference evidence="2 3" key="1">
    <citation type="submission" date="2020-04" db="EMBL/GenBank/DDBJ databases">
        <authorList>
            <person name="Alioto T."/>
            <person name="Alioto T."/>
            <person name="Gomez Garrido J."/>
        </authorList>
    </citation>
    <scope>NUCLEOTIDE SEQUENCE [LARGE SCALE GENOMIC DNA]</scope>
</reference>
<accession>A0A8S1DTY8</accession>
<sequence length="268" mass="31443">MGVIDRKGLEPKKPQDSQSPISDDELSIPETVSSQASTIVAQPISRPRPANKTVLVLTHPGKHCGKRRLRHYKDVEDLMRWNEKNEYEITIHDFMSNKPSPFAILLNDDNLLQAWWEFINKTNQNYFIQKAASVLSLQQTSEENEENKPQKRLPMPSEYKRIERHLKEVLQRKSTSPQYLKEMVREIEQLLMQFFMETPKETLRIKKLTKYESLINQAVCQYHGLDAEVDEACDKKRKDLIVALESEFYTQPTTALSNYIEQRQQFFL</sequence>
<dbReference type="OrthoDB" id="75169at2759"/>
<dbReference type="PANTHER" id="PTHR32019:SF2">
    <property type="entry name" value="R3H DOMAIN-CONTAINING PROTEIN 4"/>
    <property type="match status" value="1"/>
</dbReference>
<feature type="region of interest" description="Disordered" evidence="1">
    <location>
        <begin position="1"/>
        <end position="28"/>
    </location>
</feature>
<comment type="caution">
    <text evidence="2">The sequence shown here is derived from an EMBL/GenBank/DDBJ whole genome shotgun (WGS) entry which is preliminary data.</text>
</comment>
<dbReference type="Proteomes" id="UP000494165">
    <property type="component" value="Unassembled WGS sequence"/>
</dbReference>
<organism evidence="2 3">
    <name type="scientific">Cloeon dipterum</name>
    <dbReference type="NCBI Taxonomy" id="197152"/>
    <lineage>
        <taxon>Eukaryota</taxon>
        <taxon>Metazoa</taxon>
        <taxon>Ecdysozoa</taxon>
        <taxon>Arthropoda</taxon>
        <taxon>Hexapoda</taxon>
        <taxon>Insecta</taxon>
        <taxon>Pterygota</taxon>
        <taxon>Palaeoptera</taxon>
        <taxon>Ephemeroptera</taxon>
        <taxon>Pisciforma</taxon>
        <taxon>Baetidae</taxon>
        <taxon>Cloeon</taxon>
    </lineage>
</organism>
<keyword evidence="3" id="KW-1185">Reference proteome</keyword>
<evidence type="ECO:0000313" key="3">
    <source>
        <dbReference type="Proteomes" id="UP000494165"/>
    </source>
</evidence>
<gene>
    <name evidence="2" type="ORF">CLODIP_2_CD09389</name>
</gene>
<dbReference type="EMBL" id="CADEPI010000304">
    <property type="protein sequence ID" value="CAB3383344.1"/>
    <property type="molecule type" value="Genomic_DNA"/>
</dbReference>
<evidence type="ECO:0000313" key="2">
    <source>
        <dbReference type="EMBL" id="CAB3383344.1"/>
    </source>
</evidence>
<protein>
    <submittedName>
        <fullName evidence="2">Uncharacterized protein</fullName>
    </submittedName>
</protein>
<feature type="compositionally biased region" description="Basic and acidic residues" evidence="1">
    <location>
        <begin position="1"/>
        <end position="15"/>
    </location>
</feature>
<dbReference type="PANTHER" id="PTHR32019">
    <property type="entry name" value="R3H DOMAIN-CONTAINING PROTEIN 4"/>
    <property type="match status" value="1"/>
</dbReference>
<proteinExistence type="predicted"/>
<dbReference type="InterPro" id="IPR039629">
    <property type="entry name" value="R3HDM4"/>
</dbReference>
<dbReference type="AlphaFoldDB" id="A0A8S1DTY8"/>
<dbReference type="InterPro" id="IPR036867">
    <property type="entry name" value="R3H_dom_sf"/>
</dbReference>
<dbReference type="GO" id="GO:0003676">
    <property type="term" value="F:nucleic acid binding"/>
    <property type="evidence" value="ECO:0007669"/>
    <property type="project" value="InterPro"/>
</dbReference>
<dbReference type="Gene3D" id="3.30.1370.50">
    <property type="entry name" value="R3H-like domain"/>
    <property type="match status" value="1"/>
</dbReference>
<evidence type="ECO:0000256" key="1">
    <source>
        <dbReference type="SAM" id="MobiDB-lite"/>
    </source>
</evidence>
<name>A0A8S1DTY8_9INSE</name>